<dbReference type="InterPro" id="IPR007991">
    <property type="entry name" value="RNA_pol_I_trans_ini_fac_RRN3"/>
</dbReference>
<evidence type="ECO:0000313" key="4">
    <source>
        <dbReference type="Proteomes" id="UP000249293"/>
    </source>
</evidence>
<feature type="region of interest" description="Disordered" evidence="2">
    <location>
        <begin position="21"/>
        <end position="60"/>
    </location>
</feature>
<reference evidence="3 4" key="1">
    <citation type="submission" date="2018-06" db="EMBL/GenBank/DDBJ databases">
        <title>Population genomics shows no distinction between pathogenic Candida krusei and environmental Pichia kudriavzevii: One species, four names.</title>
        <authorList>
            <person name="Douglass A.P."/>
            <person name="Offei B."/>
            <person name="Braun-Galleani S."/>
            <person name="Coughlan A.Y."/>
            <person name="Martos A."/>
            <person name="Ortiz-Merino R.A."/>
            <person name="Byrne K.P."/>
            <person name="Wolfe K.H."/>
        </authorList>
    </citation>
    <scope>NUCLEOTIDE SEQUENCE [LARGE SCALE GENOMIC DNA]</scope>
    <source>
        <strain evidence="3 4">CBS573</strain>
    </source>
</reference>
<feature type="compositionally biased region" description="Acidic residues" evidence="2">
    <location>
        <begin position="302"/>
        <end position="337"/>
    </location>
</feature>
<accession>A0A2U9R6I4</accession>
<evidence type="ECO:0000313" key="3">
    <source>
        <dbReference type="EMBL" id="AWU76982.1"/>
    </source>
</evidence>
<evidence type="ECO:0008006" key="5">
    <source>
        <dbReference type="Google" id="ProtNLM"/>
    </source>
</evidence>
<dbReference type="PANTHER" id="PTHR12790">
    <property type="entry name" value="TRANSCRIPTION INITIATION FACTOR IA RRN3"/>
    <property type="match status" value="1"/>
</dbReference>
<dbReference type="AlphaFoldDB" id="A0A2U9R6I4"/>
<evidence type="ECO:0000256" key="1">
    <source>
        <dbReference type="ARBA" id="ARBA00010098"/>
    </source>
</evidence>
<dbReference type="EMBL" id="CP028775">
    <property type="protein sequence ID" value="AWU76982.1"/>
    <property type="molecule type" value="Genomic_DNA"/>
</dbReference>
<dbReference type="Pfam" id="PF05327">
    <property type="entry name" value="RRN3"/>
    <property type="match status" value="2"/>
</dbReference>
<dbReference type="GO" id="GO:0001042">
    <property type="term" value="F:RNA polymerase I core binding"/>
    <property type="evidence" value="ECO:0007669"/>
    <property type="project" value="TreeGrafter"/>
</dbReference>
<feature type="region of interest" description="Disordered" evidence="2">
    <location>
        <begin position="722"/>
        <end position="745"/>
    </location>
</feature>
<dbReference type="GO" id="GO:0006361">
    <property type="term" value="P:transcription initiation at RNA polymerase I promoter"/>
    <property type="evidence" value="ECO:0007669"/>
    <property type="project" value="InterPro"/>
</dbReference>
<dbReference type="OrthoDB" id="26970at2759"/>
<dbReference type="InterPro" id="IPR016024">
    <property type="entry name" value="ARM-type_fold"/>
</dbReference>
<protein>
    <recommendedName>
        <fullName evidence="5">RNA polymerase I-specific transcription initiation factor RRN3</fullName>
    </recommendedName>
</protein>
<feature type="compositionally biased region" description="Acidic residues" evidence="2">
    <location>
        <begin position="784"/>
        <end position="810"/>
    </location>
</feature>
<gene>
    <name evidence="3" type="ORF">C5L36_0C08920</name>
</gene>
<dbReference type="GO" id="GO:0001181">
    <property type="term" value="F:RNA polymerase I general transcription initiation factor activity"/>
    <property type="evidence" value="ECO:0007669"/>
    <property type="project" value="InterPro"/>
</dbReference>
<dbReference type="Proteomes" id="UP000249293">
    <property type="component" value="Chromosome 3"/>
</dbReference>
<dbReference type="GeneID" id="40384777"/>
<organism evidence="3 4">
    <name type="scientific">Pichia kudriavzevii</name>
    <name type="common">Yeast</name>
    <name type="synonym">Issatchenkia orientalis</name>
    <dbReference type="NCBI Taxonomy" id="4909"/>
    <lineage>
        <taxon>Eukaryota</taxon>
        <taxon>Fungi</taxon>
        <taxon>Dikarya</taxon>
        <taxon>Ascomycota</taxon>
        <taxon>Saccharomycotina</taxon>
        <taxon>Pichiomycetes</taxon>
        <taxon>Pichiales</taxon>
        <taxon>Pichiaceae</taxon>
        <taxon>Pichia</taxon>
    </lineage>
</organism>
<comment type="similarity">
    <text evidence="1">Belongs to the RRN3 family.</text>
</comment>
<keyword evidence="4" id="KW-1185">Reference proteome</keyword>
<dbReference type="STRING" id="4909.A0A2U9R6I4"/>
<dbReference type="PANTHER" id="PTHR12790:SF0">
    <property type="entry name" value="RNA POLYMERASE I-SPECIFIC TRANSCRIPTION INITIATION FACTOR RRN3-RELATED"/>
    <property type="match status" value="1"/>
</dbReference>
<feature type="compositionally biased region" description="Polar residues" evidence="2">
    <location>
        <begin position="24"/>
        <end position="39"/>
    </location>
</feature>
<dbReference type="GO" id="GO:0005634">
    <property type="term" value="C:nucleus"/>
    <property type="evidence" value="ECO:0007669"/>
    <property type="project" value="TreeGrafter"/>
</dbReference>
<dbReference type="RefSeq" id="XP_029322459.1">
    <property type="nucleotide sequence ID" value="XM_029466599.1"/>
</dbReference>
<dbReference type="KEGG" id="pkz:C5L36_0C08920"/>
<sequence length="810" mass="90186">MMTFLPTINQEKRPFDSIADTNEDVSTSTKNVAISSSSTKRVKKRPSANSKSATVAPPNGNATSFGAKMIIQLTKSATASLDKKVSSEINAGSSSSPSSHQKIFEESPIQNLASIIALPISNPKAISSSNLSLVLSQLTPEIARFDNSDALPLIQSILKINWIYHHSKDVNFSKHYATFLTVLVSTFPSWWKDIAHRIIKDFTRQTPQVLNSHHETLKKLISLAPTSSNSLPRLLKDNFPNRNSPKSEIINYVKNILHLTSYYNVLINHVWTLVFENFIKLDVEFQNQIDEVDDDDLSEALGLDEDDEDNASAGDDDNADSDDDESLGSDDDFDGDDLNQTRNHAKQPKILKTVEKELADSDDENEDEKQVDSKRTTVIKVSKNNNIHNNNIGDLEGGNNDEDDENEFDDDMLDSEAEYNLELESLSDLSSKLDNLLSSILEYLTPNLSVNSLESGHGISIFTALTNVFRTITLPTHGTKATQYILFYAAQQQPELIDAFLVSLFEIAFNTDKKNNESSNGLMSFSGSSGNNVGSLNIRITGIQYIASFVARASKMSATQIHSVVTFLVDYCTAYMEENEDDDDGDGDDVGYNVTNTSILSSRSNSSTFNKGREFNPNKHTIFYSLVQALMYIVCFRHNSLRVSENDDSVSGTKLSKTGWVAELDRFFTRAIISKYDPLRWCNETVVLIFSRVSQSEGICYTWSVLERIKRERVGRIVSSGNSSISQKEVPTNTTSRVSNANVGTSSSMRATQEFLDLVAFFPFDPLLLKKSHKIVQDTYVEWDNGDDDDDDDDDEGGEEDDEDGDNESE</sequence>
<dbReference type="VEuPathDB" id="FungiDB:C5L36_0C08920"/>
<proteinExistence type="inferred from homology"/>
<evidence type="ECO:0000256" key="2">
    <source>
        <dbReference type="SAM" id="MobiDB-lite"/>
    </source>
</evidence>
<dbReference type="SUPFAM" id="SSF48371">
    <property type="entry name" value="ARM repeat"/>
    <property type="match status" value="1"/>
</dbReference>
<feature type="region of interest" description="Disordered" evidence="2">
    <location>
        <begin position="780"/>
        <end position="810"/>
    </location>
</feature>
<feature type="region of interest" description="Disordered" evidence="2">
    <location>
        <begin position="302"/>
        <end position="377"/>
    </location>
</feature>
<name>A0A2U9R6I4_PICKU</name>